<sequence>MYSLEQLKIFVIASEKGSLAETARALGRAQSGVSQAMANLEVDLNQTLFIRSKSGLTLTSAGKSLLPLARQLLRQADFFDQQLLALQRNEEAEISLAIDESLWSEGLLQAFTPLQQQFRQTRFHLITASTFDIEQMVAEGKVQLGVIYQDFDMAKFVEFDFHFLGNYRFITVASPQHPLAQLAEVSPQDLMNYVHLTHRSLNGQELWFAGSDSEHCWYANDRLTIYQWALQGIGWADLPEQMVQADLTNGRLIRLPLAVEPEGNQVGVVCLRSRSHSHGAVSEWLLAMFKQFFAQIKG</sequence>
<gene>
    <name evidence="6" type="ORF">A6A20_05910</name>
</gene>
<keyword evidence="3" id="KW-0238">DNA-binding</keyword>
<evidence type="ECO:0000256" key="1">
    <source>
        <dbReference type="ARBA" id="ARBA00009437"/>
    </source>
</evidence>
<dbReference type="AlphaFoldDB" id="A0A9X4PH93"/>
<dbReference type="Pfam" id="PF03466">
    <property type="entry name" value="LysR_substrate"/>
    <property type="match status" value="1"/>
</dbReference>
<dbReference type="GO" id="GO:0003700">
    <property type="term" value="F:DNA-binding transcription factor activity"/>
    <property type="evidence" value="ECO:0007669"/>
    <property type="project" value="InterPro"/>
</dbReference>
<evidence type="ECO:0000259" key="5">
    <source>
        <dbReference type="PROSITE" id="PS50931"/>
    </source>
</evidence>
<dbReference type="PANTHER" id="PTHR30126">
    <property type="entry name" value="HTH-TYPE TRANSCRIPTIONAL REGULATOR"/>
    <property type="match status" value="1"/>
</dbReference>
<dbReference type="SUPFAM" id="SSF46785">
    <property type="entry name" value="Winged helix' DNA-binding domain"/>
    <property type="match status" value="1"/>
</dbReference>
<dbReference type="GO" id="GO:0000976">
    <property type="term" value="F:transcription cis-regulatory region binding"/>
    <property type="evidence" value="ECO:0007669"/>
    <property type="project" value="TreeGrafter"/>
</dbReference>
<dbReference type="RefSeq" id="WP_279572592.1">
    <property type="nucleotide sequence ID" value="NZ_LWID01000001.1"/>
</dbReference>
<evidence type="ECO:0000256" key="2">
    <source>
        <dbReference type="ARBA" id="ARBA00023015"/>
    </source>
</evidence>
<dbReference type="CDD" id="cd05466">
    <property type="entry name" value="PBP2_LTTR_substrate"/>
    <property type="match status" value="1"/>
</dbReference>
<feature type="domain" description="HTH lysR-type" evidence="5">
    <location>
        <begin position="1"/>
        <end position="59"/>
    </location>
</feature>
<evidence type="ECO:0000256" key="4">
    <source>
        <dbReference type="ARBA" id="ARBA00023163"/>
    </source>
</evidence>
<organism evidence="6 7">
    <name type="scientific">Volucribacter amazonae</name>
    <dbReference type="NCBI Taxonomy" id="256731"/>
    <lineage>
        <taxon>Bacteria</taxon>
        <taxon>Pseudomonadati</taxon>
        <taxon>Pseudomonadota</taxon>
        <taxon>Gammaproteobacteria</taxon>
        <taxon>Pasteurellales</taxon>
        <taxon>Pasteurellaceae</taxon>
        <taxon>Volucribacter</taxon>
    </lineage>
</organism>
<dbReference type="Pfam" id="PF00126">
    <property type="entry name" value="HTH_1"/>
    <property type="match status" value="1"/>
</dbReference>
<dbReference type="InterPro" id="IPR036388">
    <property type="entry name" value="WH-like_DNA-bd_sf"/>
</dbReference>
<evidence type="ECO:0000256" key="3">
    <source>
        <dbReference type="ARBA" id="ARBA00023125"/>
    </source>
</evidence>
<dbReference type="Gene3D" id="1.10.10.10">
    <property type="entry name" value="Winged helix-like DNA-binding domain superfamily/Winged helix DNA-binding domain"/>
    <property type="match status" value="1"/>
</dbReference>
<dbReference type="Gene3D" id="3.40.190.290">
    <property type="match status" value="1"/>
</dbReference>
<name>A0A9X4PH93_9PAST</name>
<dbReference type="SUPFAM" id="SSF53850">
    <property type="entry name" value="Periplasmic binding protein-like II"/>
    <property type="match status" value="1"/>
</dbReference>
<dbReference type="InterPro" id="IPR005119">
    <property type="entry name" value="LysR_subst-bd"/>
</dbReference>
<comment type="similarity">
    <text evidence="1">Belongs to the LysR transcriptional regulatory family.</text>
</comment>
<protein>
    <recommendedName>
        <fullName evidence="5">HTH lysR-type domain-containing protein</fullName>
    </recommendedName>
</protein>
<proteinExistence type="inferred from homology"/>
<keyword evidence="2" id="KW-0805">Transcription regulation</keyword>
<dbReference type="PANTHER" id="PTHR30126:SF91">
    <property type="entry name" value="LYSR FAMILY TRANSCRIPTIONAL REGULATOR"/>
    <property type="match status" value="1"/>
</dbReference>
<accession>A0A9X4PH93</accession>
<comment type="caution">
    <text evidence="6">The sequence shown here is derived from an EMBL/GenBank/DDBJ whole genome shotgun (WGS) entry which is preliminary data.</text>
</comment>
<dbReference type="InterPro" id="IPR036390">
    <property type="entry name" value="WH_DNA-bd_sf"/>
</dbReference>
<evidence type="ECO:0000313" key="6">
    <source>
        <dbReference type="EMBL" id="MDG6895165.1"/>
    </source>
</evidence>
<dbReference type="PROSITE" id="PS50931">
    <property type="entry name" value="HTH_LYSR"/>
    <property type="match status" value="1"/>
</dbReference>
<dbReference type="EMBL" id="LWID01000001">
    <property type="protein sequence ID" value="MDG6895165.1"/>
    <property type="molecule type" value="Genomic_DNA"/>
</dbReference>
<dbReference type="Proteomes" id="UP001155500">
    <property type="component" value="Unassembled WGS sequence"/>
</dbReference>
<keyword evidence="7" id="KW-1185">Reference proteome</keyword>
<dbReference type="InterPro" id="IPR000847">
    <property type="entry name" value="LysR_HTH_N"/>
</dbReference>
<reference evidence="6" key="1">
    <citation type="submission" date="2016-03" db="EMBL/GenBank/DDBJ databases">
        <title>Co-evolution between Pasteurellaceae and their hosts.</title>
        <authorList>
            <person name="Hansen M.J."/>
            <person name="Bojesen A.M."/>
            <person name="Planet P."/>
        </authorList>
    </citation>
    <scope>NUCLEOTIDE SEQUENCE</scope>
    <source>
        <strain evidence="6">146/S8/89</strain>
    </source>
</reference>
<keyword evidence="4" id="KW-0804">Transcription</keyword>
<evidence type="ECO:0000313" key="7">
    <source>
        <dbReference type="Proteomes" id="UP001155500"/>
    </source>
</evidence>